<evidence type="ECO:0000256" key="3">
    <source>
        <dbReference type="ARBA" id="ARBA00023004"/>
    </source>
</evidence>
<dbReference type="PANTHER" id="PTHR35008">
    <property type="entry name" value="BLL4482 PROTEIN-RELATED"/>
    <property type="match status" value="1"/>
</dbReference>
<dbReference type="SUPFAM" id="SSF46626">
    <property type="entry name" value="Cytochrome c"/>
    <property type="match status" value="2"/>
</dbReference>
<dbReference type="EMBL" id="PCDP01000064">
    <property type="protein sequence ID" value="PZM08930.1"/>
    <property type="molecule type" value="Genomic_DNA"/>
</dbReference>
<reference evidence="6 7" key="1">
    <citation type="journal article" date="2018" name="Sci. Rep.">
        <title>Rhizobium tumorigenes sp. nov., a novel plant tumorigenic bacterium isolated from cane gall tumors on thornless blackberry.</title>
        <authorList>
            <person name="Kuzmanovi N."/>
            <person name="Smalla K."/>
            <person name="Gronow S."/>
            <person name="PuBawska J."/>
        </authorList>
    </citation>
    <scope>NUCLEOTIDE SEQUENCE [LARGE SCALE GENOMIC DNA]</scope>
    <source>
        <strain evidence="6 7">CCBAU 85046</strain>
    </source>
</reference>
<dbReference type="Gene3D" id="1.10.760.10">
    <property type="entry name" value="Cytochrome c-like domain"/>
    <property type="match status" value="1"/>
</dbReference>
<gene>
    <name evidence="6" type="ORF">CPY51_27370</name>
</gene>
<dbReference type="Pfam" id="PF00034">
    <property type="entry name" value="Cytochrom_C"/>
    <property type="match status" value="1"/>
</dbReference>
<dbReference type="GO" id="GO:0046872">
    <property type="term" value="F:metal ion binding"/>
    <property type="evidence" value="ECO:0007669"/>
    <property type="project" value="UniProtKB-KW"/>
</dbReference>
<evidence type="ECO:0000256" key="1">
    <source>
        <dbReference type="ARBA" id="ARBA00022617"/>
    </source>
</evidence>
<evidence type="ECO:0000313" key="7">
    <source>
        <dbReference type="Proteomes" id="UP000248925"/>
    </source>
</evidence>
<sequence>MIGIISVCWYLTTPRPLFTRDDPAFATEGDPTHGREVFLAGDCASCHASPGQSDRLLLGGGLALSSPFGTFRPPNISPDPTDGIGTWSVADLANALVAGVSPRGEHYYPAFPYTSYTGMSLSDVRDLYSYLKTLTPVSGRAPPHHPSVLFAVRRSVGLWKLLFFAPGASQVTLTGDGVHDRGGYLVETLSHCAECHSTRNIFGAIKPTAKFAGGIDPQGTGYVPNITPAGIGDWSEADIARMLKTAETPAHGRVGSSMSDVVTNASMLPEGDRVAIARYVKTLPSRPTPKP</sequence>
<accession>A0A2W4EBK4</accession>
<evidence type="ECO:0000259" key="5">
    <source>
        <dbReference type="PROSITE" id="PS51007"/>
    </source>
</evidence>
<keyword evidence="7" id="KW-1185">Reference proteome</keyword>
<keyword evidence="3 4" id="KW-0408">Iron</keyword>
<evidence type="ECO:0000256" key="2">
    <source>
        <dbReference type="ARBA" id="ARBA00022723"/>
    </source>
</evidence>
<organism evidence="6 7">
    <name type="scientific">Rhizobium tubonense</name>
    <dbReference type="NCBI Taxonomy" id="484088"/>
    <lineage>
        <taxon>Bacteria</taxon>
        <taxon>Pseudomonadati</taxon>
        <taxon>Pseudomonadota</taxon>
        <taxon>Alphaproteobacteria</taxon>
        <taxon>Hyphomicrobiales</taxon>
        <taxon>Rhizobiaceae</taxon>
        <taxon>Rhizobium/Agrobacterium group</taxon>
        <taxon>Rhizobium</taxon>
    </lineage>
</organism>
<feature type="domain" description="Cytochrome c" evidence="5">
    <location>
        <begin position="29"/>
        <end position="135"/>
    </location>
</feature>
<dbReference type="Proteomes" id="UP000248925">
    <property type="component" value="Unassembled WGS sequence"/>
</dbReference>
<keyword evidence="1 4" id="KW-0349">Heme</keyword>
<dbReference type="PROSITE" id="PS51007">
    <property type="entry name" value="CYTC"/>
    <property type="match status" value="2"/>
</dbReference>
<proteinExistence type="predicted"/>
<keyword evidence="2 4" id="KW-0479">Metal-binding</keyword>
<comment type="caution">
    <text evidence="6">The sequence shown here is derived from an EMBL/GenBank/DDBJ whole genome shotgun (WGS) entry which is preliminary data.</text>
</comment>
<dbReference type="InterPro" id="IPR051459">
    <property type="entry name" value="Cytochrome_c-type_DH"/>
</dbReference>
<dbReference type="InterPro" id="IPR009056">
    <property type="entry name" value="Cyt_c-like_dom"/>
</dbReference>
<dbReference type="RefSeq" id="WP_111163396.1">
    <property type="nucleotide sequence ID" value="NZ_PCDP01000064.1"/>
</dbReference>
<name>A0A2W4EBK4_9HYPH</name>
<feature type="domain" description="Cytochrome c" evidence="5">
    <location>
        <begin position="177"/>
        <end position="284"/>
    </location>
</feature>
<dbReference type="InterPro" id="IPR036909">
    <property type="entry name" value="Cyt_c-like_dom_sf"/>
</dbReference>
<evidence type="ECO:0000256" key="4">
    <source>
        <dbReference type="PROSITE-ProRule" id="PRU00433"/>
    </source>
</evidence>
<protein>
    <submittedName>
        <fullName evidence="6">Alkylated DNA repair protein</fullName>
    </submittedName>
</protein>
<dbReference type="PANTHER" id="PTHR35008:SF8">
    <property type="entry name" value="ALCOHOL DEHYDROGENASE CYTOCHROME C SUBUNIT"/>
    <property type="match status" value="1"/>
</dbReference>
<dbReference type="OrthoDB" id="9811281at2"/>
<dbReference type="AlphaFoldDB" id="A0A2W4EBK4"/>
<dbReference type="GO" id="GO:0009055">
    <property type="term" value="F:electron transfer activity"/>
    <property type="evidence" value="ECO:0007669"/>
    <property type="project" value="InterPro"/>
</dbReference>
<evidence type="ECO:0000313" key="6">
    <source>
        <dbReference type="EMBL" id="PZM08930.1"/>
    </source>
</evidence>
<dbReference type="GO" id="GO:0020037">
    <property type="term" value="F:heme binding"/>
    <property type="evidence" value="ECO:0007669"/>
    <property type="project" value="InterPro"/>
</dbReference>